<dbReference type="OrthoDB" id="536948at2759"/>
<dbReference type="KEGG" id="aten:116307949"/>
<dbReference type="GO" id="GO:0016020">
    <property type="term" value="C:membrane"/>
    <property type="evidence" value="ECO:0007669"/>
    <property type="project" value="InterPro"/>
</dbReference>
<evidence type="ECO:0000256" key="3">
    <source>
        <dbReference type="PROSITE-ProRule" id="PRU00196"/>
    </source>
</evidence>
<dbReference type="AlphaFoldDB" id="A0A6P8J3C0"/>
<sequence length="188" mass="20597">MPDAKVACRQLGFTKTVGASYDGRGTAKIWLYNMGCSGSEFSLGSCPHNGWGSVASWCNSHNDDAGVVWQAIFLNYSPSHCSSLEDVSETQTTKKVNRSLQLEEVYHQGQWGTVCRYNWNMPDAKVACRQLGFTKTVGPSRYGRGTGKIWLDEMQCTGTEVSLGSCSHDGWGNVYSYCNGHTRDAGVV</sequence>
<evidence type="ECO:0000313" key="5">
    <source>
        <dbReference type="Proteomes" id="UP000515163"/>
    </source>
</evidence>
<keyword evidence="1" id="KW-0732">Signal</keyword>
<gene>
    <name evidence="6" type="primary">LOC116307949</name>
</gene>
<reference evidence="6" key="1">
    <citation type="submission" date="2025-08" db="UniProtKB">
        <authorList>
            <consortium name="RefSeq"/>
        </authorList>
    </citation>
    <scope>IDENTIFICATION</scope>
    <source>
        <tissue evidence="6">Tentacle</tissue>
    </source>
</reference>
<organism evidence="5 6">
    <name type="scientific">Actinia tenebrosa</name>
    <name type="common">Australian red waratah sea anemone</name>
    <dbReference type="NCBI Taxonomy" id="6105"/>
    <lineage>
        <taxon>Eukaryota</taxon>
        <taxon>Metazoa</taxon>
        <taxon>Cnidaria</taxon>
        <taxon>Anthozoa</taxon>
        <taxon>Hexacorallia</taxon>
        <taxon>Actiniaria</taxon>
        <taxon>Actiniidae</taxon>
        <taxon>Actinia</taxon>
    </lineage>
</organism>
<dbReference type="RefSeq" id="XP_031574142.1">
    <property type="nucleotide sequence ID" value="XM_031718282.1"/>
</dbReference>
<feature type="disulfide bond" evidence="3">
    <location>
        <begin position="36"/>
        <end position="46"/>
    </location>
</feature>
<feature type="domain" description="SRCR" evidence="4">
    <location>
        <begin position="104"/>
        <end position="188"/>
    </location>
</feature>
<dbReference type="Pfam" id="PF00530">
    <property type="entry name" value="SRCR"/>
    <property type="match status" value="2"/>
</dbReference>
<dbReference type="Gene3D" id="3.10.250.10">
    <property type="entry name" value="SRCR-like domain"/>
    <property type="match status" value="2"/>
</dbReference>
<dbReference type="PANTHER" id="PTHR48071:SF18">
    <property type="entry name" value="DELETED IN MALIGNANT BRAIN TUMORS 1 PROTEIN-RELATED"/>
    <property type="match status" value="1"/>
</dbReference>
<dbReference type="PROSITE" id="PS50287">
    <property type="entry name" value="SRCR_2"/>
    <property type="match status" value="2"/>
</dbReference>
<dbReference type="InterPro" id="IPR001190">
    <property type="entry name" value="SRCR"/>
</dbReference>
<dbReference type="GeneID" id="116307949"/>
<dbReference type="InParanoid" id="A0A6P8J3C0"/>
<dbReference type="InterPro" id="IPR036772">
    <property type="entry name" value="SRCR-like_dom_sf"/>
</dbReference>
<feature type="disulfide bond" evidence="3">
    <location>
        <begin position="156"/>
        <end position="166"/>
    </location>
</feature>
<dbReference type="SUPFAM" id="SSF56487">
    <property type="entry name" value="SRCR-like"/>
    <property type="match status" value="2"/>
</dbReference>
<protein>
    <submittedName>
        <fullName evidence="6">Scavenger receptor cysteine-rich type 1 protein M130-like</fullName>
    </submittedName>
</protein>
<evidence type="ECO:0000256" key="2">
    <source>
        <dbReference type="ARBA" id="ARBA00023157"/>
    </source>
</evidence>
<dbReference type="SMART" id="SM00202">
    <property type="entry name" value="SR"/>
    <property type="match status" value="2"/>
</dbReference>
<dbReference type="Proteomes" id="UP000515163">
    <property type="component" value="Unplaced"/>
</dbReference>
<proteinExistence type="predicted"/>
<keyword evidence="2 3" id="KW-1015">Disulfide bond</keyword>
<dbReference type="PANTHER" id="PTHR48071">
    <property type="entry name" value="SRCR DOMAIN-CONTAINING PROTEIN"/>
    <property type="match status" value="1"/>
</dbReference>
<dbReference type="PRINTS" id="PR00258">
    <property type="entry name" value="SPERACTRCPTR"/>
</dbReference>
<dbReference type="FunFam" id="3.10.250.10:FF:000001">
    <property type="entry name" value="Lysyl oxidase 4 isoform X1"/>
    <property type="match status" value="1"/>
</dbReference>
<evidence type="ECO:0000259" key="4">
    <source>
        <dbReference type="PROSITE" id="PS50287"/>
    </source>
</evidence>
<name>A0A6P8J3C0_ACTTE</name>
<evidence type="ECO:0000256" key="1">
    <source>
        <dbReference type="ARBA" id="ARBA00022729"/>
    </source>
</evidence>
<evidence type="ECO:0000313" key="6">
    <source>
        <dbReference type="RefSeq" id="XP_031574142.1"/>
    </source>
</evidence>
<comment type="caution">
    <text evidence="3">Lacks conserved residue(s) required for the propagation of feature annotation.</text>
</comment>
<keyword evidence="5" id="KW-1185">Reference proteome</keyword>
<feature type="domain" description="SRCR" evidence="4">
    <location>
        <begin position="1"/>
        <end position="70"/>
    </location>
</feature>
<accession>A0A6P8J3C0</accession>